<comment type="caution">
    <text evidence="3">The sequence shown here is derived from an EMBL/GenBank/DDBJ whole genome shotgun (WGS) entry which is preliminary data.</text>
</comment>
<reference evidence="3 5" key="3">
    <citation type="submission" date="2019-07" db="EMBL/GenBank/DDBJ databases">
        <title>Whole genome shotgun sequence of Methylobacterium oxalidis NBRC 107715.</title>
        <authorList>
            <person name="Hosoyama A."/>
            <person name="Uohara A."/>
            <person name="Ohji S."/>
            <person name="Ichikawa N."/>
        </authorList>
    </citation>
    <scope>NUCLEOTIDE SEQUENCE [LARGE SCALE GENOMIC DNA]</scope>
    <source>
        <strain evidence="3 5">NBRC 107715</strain>
    </source>
</reference>
<gene>
    <name evidence="4" type="ORF">GCM10007888_54030</name>
    <name evidence="3" type="ORF">MOX02_29270</name>
</gene>
<dbReference type="EMBL" id="BSPK01000109">
    <property type="protein sequence ID" value="GLS67020.1"/>
    <property type="molecule type" value="Genomic_DNA"/>
</dbReference>
<dbReference type="AlphaFoldDB" id="A0A512J4V7"/>
<name>A0A512J4V7_9HYPH</name>
<reference evidence="6" key="2">
    <citation type="journal article" date="2019" name="Int. J. Syst. Evol. Microbiol.">
        <title>The Global Catalogue of Microorganisms (GCM) 10K type strain sequencing project: providing services to taxonomists for standard genome sequencing and annotation.</title>
        <authorList>
            <consortium name="The Broad Institute Genomics Platform"/>
            <consortium name="The Broad Institute Genome Sequencing Center for Infectious Disease"/>
            <person name="Wu L."/>
            <person name="Ma J."/>
        </authorList>
    </citation>
    <scope>NUCLEOTIDE SEQUENCE [LARGE SCALE GENOMIC DNA]</scope>
    <source>
        <strain evidence="6">NBRC 107715</strain>
    </source>
</reference>
<evidence type="ECO:0000256" key="2">
    <source>
        <dbReference type="SAM" id="SignalP"/>
    </source>
</evidence>
<accession>A0A512J4V7</accession>
<evidence type="ECO:0000313" key="6">
    <source>
        <dbReference type="Proteomes" id="UP001156856"/>
    </source>
</evidence>
<evidence type="ECO:0000313" key="3">
    <source>
        <dbReference type="EMBL" id="GEP04889.1"/>
    </source>
</evidence>
<feature type="signal peptide" evidence="2">
    <location>
        <begin position="1"/>
        <end position="35"/>
    </location>
</feature>
<sequence>MPTIQTRLARHPLSHGAVVALAAAGVVLGSAAVHAQEEGLGGLFRQLFSPAQPAPQAAPPPADVQMPAPERYYGRRQARAARLRPKVRYAALPKPEPLKVRITDRQQPLDMKAGAAAALLKDETLRPGDIVILKDGARVFTGAPDKRHAMHEFEPVDRSRQVDKKTRRLLAAMIAPVGALPADEARRQMARLKRGTAPKEAAPVQTEAAAMRVINPWSTSP</sequence>
<protein>
    <submittedName>
        <fullName evidence="3">Uncharacterized protein</fullName>
    </submittedName>
</protein>
<evidence type="ECO:0000256" key="1">
    <source>
        <dbReference type="SAM" id="MobiDB-lite"/>
    </source>
</evidence>
<dbReference type="Proteomes" id="UP000321960">
    <property type="component" value="Unassembled WGS sequence"/>
</dbReference>
<dbReference type="RefSeq" id="WP_238179517.1">
    <property type="nucleotide sequence ID" value="NZ_BJZU01000055.1"/>
</dbReference>
<dbReference type="Proteomes" id="UP001156856">
    <property type="component" value="Unassembled WGS sequence"/>
</dbReference>
<feature type="region of interest" description="Disordered" evidence="1">
    <location>
        <begin position="193"/>
        <end position="221"/>
    </location>
</feature>
<dbReference type="EMBL" id="BJZU01000055">
    <property type="protein sequence ID" value="GEP04889.1"/>
    <property type="molecule type" value="Genomic_DNA"/>
</dbReference>
<organism evidence="3 5">
    <name type="scientific">Methylobacterium oxalidis</name>
    <dbReference type="NCBI Taxonomy" id="944322"/>
    <lineage>
        <taxon>Bacteria</taxon>
        <taxon>Pseudomonadati</taxon>
        <taxon>Pseudomonadota</taxon>
        <taxon>Alphaproteobacteria</taxon>
        <taxon>Hyphomicrobiales</taxon>
        <taxon>Methylobacteriaceae</taxon>
        <taxon>Methylobacterium</taxon>
    </lineage>
</organism>
<reference evidence="4" key="1">
    <citation type="journal article" date="2014" name="Int. J. Syst. Evol. Microbiol.">
        <title>Complete genome of a new Firmicutes species belonging to the dominant human colonic microbiota ('Ruminococcus bicirculans') reveals two chromosomes and a selective capacity to utilize plant glucans.</title>
        <authorList>
            <consortium name="NISC Comparative Sequencing Program"/>
            <person name="Wegmann U."/>
            <person name="Louis P."/>
            <person name="Goesmann A."/>
            <person name="Henrissat B."/>
            <person name="Duncan S.H."/>
            <person name="Flint H.J."/>
        </authorList>
    </citation>
    <scope>NUCLEOTIDE SEQUENCE</scope>
    <source>
        <strain evidence="4">NBRC 107715</strain>
    </source>
</reference>
<feature type="chain" id="PRO_5021697980" evidence="2">
    <location>
        <begin position="36"/>
        <end position="221"/>
    </location>
</feature>
<reference evidence="4" key="4">
    <citation type="submission" date="2023-01" db="EMBL/GenBank/DDBJ databases">
        <title>Draft genome sequence of Methylobacterium oxalidis strain NBRC 107715.</title>
        <authorList>
            <person name="Sun Q."/>
            <person name="Mori K."/>
        </authorList>
    </citation>
    <scope>NUCLEOTIDE SEQUENCE</scope>
    <source>
        <strain evidence="4">NBRC 107715</strain>
    </source>
</reference>
<keyword evidence="2" id="KW-0732">Signal</keyword>
<evidence type="ECO:0000313" key="5">
    <source>
        <dbReference type="Proteomes" id="UP000321960"/>
    </source>
</evidence>
<proteinExistence type="predicted"/>
<evidence type="ECO:0000313" key="4">
    <source>
        <dbReference type="EMBL" id="GLS67020.1"/>
    </source>
</evidence>
<keyword evidence="6" id="KW-1185">Reference proteome</keyword>